<keyword evidence="3" id="KW-1185">Reference proteome</keyword>
<reference evidence="2" key="1">
    <citation type="submission" date="2022-07" db="EMBL/GenBank/DDBJ databases">
        <authorList>
            <person name="Macas J."/>
            <person name="Novak P."/>
            <person name="Neumann P."/>
        </authorList>
    </citation>
    <scope>NUCLEOTIDE SEQUENCE</scope>
</reference>
<dbReference type="AlphaFoldDB" id="A0A9P1DZ61"/>
<dbReference type="OrthoDB" id="411842at2759"/>
<gene>
    <name evidence="2" type="ORF">CEURO_LOCUS2028</name>
</gene>
<feature type="region of interest" description="Disordered" evidence="1">
    <location>
        <begin position="116"/>
        <end position="137"/>
    </location>
</feature>
<evidence type="ECO:0000313" key="2">
    <source>
        <dbReference type="EMBL" id="CAH9063302.1"/>
    </source>
</evidence>
<evidence type="ECO:0000256" key="1">
    <source>
        <dbReference type="SAM" id="MobiDB-lite"/>
    </source>
</evidence>
<evidence type="ECO:0000313" key="3">
    <source>
        <dbReference type="Proteomes" id="UP001152484"/>
    </source>
</evidence>
<feature type="region of interest" description="Disordered" evidence="1">
    <location>
        <begin position="57"/>
        <end position="93"/>
    </location>
</feature>
<dbReference type="Proteomes" id="UP001152484">
    <property type="component" value="Unassembled WGS sequence"/>
</dbReference>
<dbReference type="EMBL" id="CAMAPE010000004">
    <property type="protein sequence ID" value="CAH9063302.1"/>
    <property type="molecule type" value="Genomic_DNA"/>
</dbReference>
<sequence>MLRCRCNDFAYLHLVMVRSCSDVDSILLPPSLYLTPTLPTQPPPHVPFFDSMTLPHPHHMPLPRSHLDPPYPNRHPPTTSTPPPHILPLLQPYPLPHAPTSAPSYCHPTPTLVPPSYLQPTTILPPTPYPSPTSAPP</sequence>
<proteinExistence type="predicted"/>
<feature type="compositionally biased region" description="Pro residues" evidence="1">
    <location>
        <begin position="123"/>
        <end position="137"/>
    </location>
</feature>
<organism evidence="2 3">
    <name type="scientific">Cuscuta europaea</name>
    <name type="common">European dodder</name>
    <dbReference type="NCBI Taxonomy" id="41803"/>
    <lineage>
        <taxon>Eukaryota</taxon>
        <taxon>Viridiplantae</taxon>
        <taxon>Streptophyta</taxon>
        <taxon>Embryophyta</taxon>
        <taxon>Tracheophyta</taxon>
        <taxon>Spermatophyta</taxon>
        <taxon>Magnoliopsida</taxon>
        <taxon>eudicotyledons</taxon>
        <taxon>Gunneridae</taxon>
        <taxon>Pentapetalae</taxon>
        <taxon>asterids</taxon>
        <taxon>lamiids</taxon>
        <taxon>Solanales</taxon>
        <taxon>Convolvulaceae</taxon>
        <taxon>Cuscuteae</taxon>
        <taxon>Cuscuta</taxon>
        <taxon>Cuscuta subgen. Cuscuta</taxon>
    </lineage>
</organism>
<comment type="caution">
    <text evidence="2">The sequence shown here is derived from an EMBL/GenBank/DDBJ whole genome shotgun (WGS) entry which is preliminary data.</text>
</comment>
<accession>A0A9P1DZ61</accession>
<feature type="compositionally biased region" description="Pro residues" evidence="1">
    <location>
        <begin position="69"/>
        <end position="93"/>
    </location>
</feature>
<name>A0A9P1DZ61_CUSEU</name>
<protein>
    <submittedName>
        <fullName evidence="2">Uncharacterized protein</fullName>
    </submittedName>
</protein>